<keyword evidence="4" id="KW-1185">Reference proteome</keyword>
<dbReference type="Proteomes" id="UP000078148">
    <property type="component" value="Chromosome"/>
</dbReference>
<accession>A0A172ZAM4</accession>
<organism evidence="3 4">
    <name type="scientific">Paenibacillus bovis</name>
    <dbReference type="NCBI Taxonomy" id="1616788"/>
    <lineage>
        <taxon>Bacteria</taxon>
        <taxon>Bacillati</taxon>
        <taxon>Bacillota</taxon>
        <taxon>Bacilli</taxon>
        <taxon>Bacillales</taxon>
        <taxon>Paenibacillaceae</taxon>
        <taxon>Paenibacillus</taxon>
    </lineage>
</organism>
<dbReference type="PIRSF" id="PIRSF029958">
    <property type="entry name" value="Necrosis-inducing_protein"/>
    <property type="match status" value="1"/>
</dbReference>
<dbReference type="KEGG" id="pbv:AR543_00660"/>
<evidence type="ECO:0000256" key="2">
    <source>
        <dbReference type="SAM" id="SignalP"/>
    </source>
</evidence>
<keyword evidence="2" id="KW-0732">Signal</keyword>
<reference evidence="3 4" key="2">
    <citation type="journal article" date="2016" name="Int. J. Syst. Evol. Microbiol.">
        <title>Paenibacillus bovis sp. nov., isolated from raw yak (Bos grunniens) milk.</title>
        <authorList>
            <person name="Gao C."/>
            <person name="Han J."/>
            <person name="Liu Z."/>
            <person name="Xu X."/>
            <person name="Hang F."/>
            <person name="Wu Z."/>
        </authorList>
    </citation>
    <scope>NUCLEOTIDE SEQUENCE [LARGE SCALE GENOMIC DNA]</scope>
    <source>
        <strain evidence="3 4">BD3526</strain>
    </source>
</reference>
<dbReference type="AlphaFoldDB" id="A0A172ZAM4"/>
<name>A0A172ZAM4_9BACL</name>
<dbReference type="PANTHER" id="PTHR33657:SF8">
    <property type="entry name" value="DOMAIN PROTEIN, PUTATIVE (AFU_ORTHOLOGUE AFUA_5G00600)-RELATED"/>
    <property type="match status" value="1"/>
</dbReference>
<feature type="chain" id="PRO_5008005685" evidence="2">
    <location>
        <begin position="31"/>
        <end position="244"/>
    </location>
</feature>
<dbReference type="InterPro" id="IPR008701">
    <property type="entry name" value="NPP1"/>
</dbReference>
<gene>
    <name evidence="3" type="ORF">AR543_00660</name>
</gene>
<feature type="region of interest" description="Disordered" evidence="1">
    <location>
        <begin position="75"/>
        <end position="98"/>
    </location>
</feature>
<protein>
    <submittedName>
        <fullName evidence="3">Necrosis and ethylene inducing protein</fullName>
    </submittedName>
</protein>
<proteinExistence type="predicted"/>
<evidence type="ECO:0000256" key="1">
    <source>
        <dbReference type="SAM" id="MobiDB-lite"/>
    </source>
</evidence>
<dbReference type="PANTHER" id="PTHR33657">
    <property type="entry name" value="DOMAIN PROTEIN, PUTATIVE (AFU_ORTHOLOGUE AFUA_5G00600)-RELATED"/>
    <property type="match status" value="1"/>
</dbReference>
<evidence type="ECO:0000313" key="4">
    <source>
        <dbReference type="Proteomes" id="UP000078148"/>
    </source>
</evidence>
<sequence>MKKTFGKMILSAALTASAFSAVMPAPAAHAAVINHDAVVGFSEVTPVSASQKAAKTFQPYLKVYNGSVPFPAVDAQGNTGGGLEPTGSPSGQSSKSPGQVYVRSAWYNGSWAMMYSWYFPKDESSPGLGHRHDWECIVVWLDNPEAAQPTIQSIAYSQHGGFKQAAPTSSNTSDKHPLIGYKSVWPLNHALYSVTDMGGAQPLISWEDMTPAARSVLNTTDFGKANVPFKDANFTSNLQKAWYK</sequence>
<dbReference type="EMBL" id="CP013023">
    <property type="protein sequence ID" value="ANF94685.1"/>
    <property type="molecule type" value="Genomic_DNA"/>
</dbReference>
<dbReference type="STRING" id="1616788.AR543_00660"/>
<dbReference type="Pfam" id="PF05630">
    <property type="entry name" value="NPP1"/>
    <property type="match status" value="1"/>
</dbReference>
<feature type="signal peptide" evidence="2">
    <location>
        <begin position="1"/>
        <end position="30"/>
    </location>
</feature>
<evidence type="ECO:0000313" key="3">
    <source>
        <dbReference type="EMBL" id="ANF94685.1"/>
    </source>
</evidence>
<reference evidence="4" key="1">
    <citation type="submission" date="2015-10" db="EMBL/GenBank/DDBJ databases">
        <title>Genome of Paenibacillus bovis sp. nov.</title>
        <authorList>
            <person name="Wu Z."/>
            <person name="Gao C."/>
            <person name="Liu Z."/>
            <person name="Zheng H."/>
        </authorList>
    </citation>
    <scope>NUCLEOTIDE SEQUENCE [LARGE SCALE GENOMIC DNA]</scope>
    <source>
        <strain evidence="4">BD3526</strain>
    </source>
</reference>
<feature type="compositionally biased region" description="Low complexity" evidence="1">
    <location>
        <begin position="87"/>
        <end position="98"/>
    </location>
</feature>